<gene>
    <name evidence="6" type="ORF">U2F25_09850</name>
</gene>
<dbReference type="Proteomes" id="UP001290101">
    <property type="component" value="Unassembled WGS sequence"/>
</dbReference>
<dbReference type="Gene3D" id="2.60.40.1220">
    <property type="match status" value="1"/>
</dbReference>
<evidence type="ECO:0000256" key="2">
    <source>
        <dbReference type="ARBA" id="ARBA00023008"/>
    </source>
</evidence>
<keyword evidence="7" id="KW-1185">Reference proteome</keyword>
<evidence type="ECO:0000259" key="5">
    <source>
        <dbReference type="Pfam" id="PF04234"/>
    </source>
</evidence>
<organism evidence="6 7">
    <name type="scientific">Micromonospora sicca</name>
    <dbReference type="NCBI Taxonomy" id="2202420"/>
    <lineage>
        <taxon>Bacteria</taxon>
        <taxon>Bacillati</taxon>
        <taxon>Actinomycetota</taxon>
        <taxon>Actinomycetes</taxon>
        <taxon>Micromonosporales</taxon>
        <taxon>Micromonosporaceae</taxon>
        <taxon>Micromonospora</taxon>
    </lineage>
</organism>
<feature type="domain" description="CopC" evidence="5">
    <location>
        <begin position="30"/>
        <end position="120"/>
    </location>
</feature>
<protein>
    <submittedName>
        <fullName evidence="6">Copper resistance protein CopC</fullName>
    </submittedName>
</protein>
<name>A0ABU5JAZ1_9ACTN</name>
<keyword evidence="1 4" id="KW-0732">Signal</keyword>
<dbReference type="InterPro" id="IPR007348">
    <property type="entry name" value="CopC_dom"/>
</dbReference>
<evidence type="ECO:0000256" key="1">
    <source>
        <dbReference type="ARBA" id="ARBA00022729"/>
    </source>
</evidence>
<keyword evidence="2" id="KW-0186">Copper</keyword>
<evidence type="ECO:0000313" key="7">
    <source>
        <dbReference type="Proteomes" id="UP001290101"/>
    </source>
</evidence>
<evidence type="ECO:0000256" key="4">
    <source>
        <dbReference type="SAM" id="SignalP"/>
    </source>
</evidence>
<feature type="signal peptide" evidence="4">
    <location>
        <begin position="1"/>
        <end position="17"/>
    </location>
</feature>
<feature type="chain" id="PRO_5047455744" evidence="4">
    <location>
        <begin position="18"/>
        <end position="182"/>
    </location>
</feature>
<dbReference type="Pfam" id="PF04234">
    <property type="entry name" value="CopC"/>
    <property type="match status" value="1"/>
</dbReference>
<dbReference type="InterPro" id="IPR014755">
    <property type="entry name" value="Cu-Rt/internalin_Ig-like"/>
</dbReference>
<evidence type="ECO:0000313" key="6">
    <source>
        <dbReference type="EMBL" id="MDZ5489763.1"/>
    </source>
</evidence>
<proteinExistence type="predicted"/>
<dbReference type="EMBL" id="JAXOTQ010000010">
    <property type="protein sequence ID" value="MDZ5489763.1"/>
    <property type="molecule type" value="Genomic_DNA"/>
</dbReference>
<dbReference type="InterPro" id="IPR014756">
    <property type="entry name" value="Ig_E-set"/>
</dbReference>
<sequence length="182" mass="19029">MAARALIACFAITLLTATVVTTSPAPGHEAALVSASPANGSRLAAVQPALVLVFDGLVDPGATHLAVTRPDGTPAASETFAVDGRRLTMPLPTALDGAYSVAYHAVFTDGEEASGTIGFGIRANPPIASAHHDHVERSAANMTLLAIDAALFVALLTVLRGRSRVRAPRRFREKWVLRDIDV</sequence>
<reference evidence="6 7" key="1">
    <citation type="submission" date="2023-12" db="EMBL/GenBank/DDBJ databases">
        <title>Micromonospora sp. nov., isolated from Atacama Desert.</title>
        <authorList>
            <person name="Carro L."/>
            <person name="Golinska P."/>
            <person name="Klenk H.-P."/>
            <person name="Goodfellow M."/>
        </authorList>
    </citation>
    <scope>NUCLEOTIDE SEQUENCE [LARGE SCALE GENOMIC DNA]</scope>
    <source>
        <strain evidence="6 7">4G53</strain>
    </source>
</reference>
<feature type="transmembrane region" description="Helical" evidence="3">
    <location>
        <begin position="139"/>
        <end position="159"/>
    </location>
</feature>
<keyword evidence="3" id="KW-1133">Transmembrane helix</keyword>
<dbReference type="SUPFAM" id="SSF81296">
    <property type="entry name" value="E set domains"/>
    <property type="match status" value="1"/>
</dbReference>
<accession>A0ABU5JAZ1</accession>
<evidence type="ECO:0000256" key="3">
    <source>
        <dbReference type="SAM" id="Phobius"/>
    </source>
</evidence>
<dbReference type="RefSeq" id="WP_322440053.1">
    <property type="nucleotide sequence ID" value="NZ_JAXOTQ010000010.1"/>
</dbReference>
<comment type="caution">
    <text evidence="6">The sequence shown here is derived from an EMBL/GenBank/DDBJ whole genome shotgun (WGS) entry which is preliminary data.</text>
</comment>
<keyword evidence="3" id="KW-0812">Transmembrane</keyword>
<keyword evidence="3" id="KW-0472">Membrane</keyword>